<dbReference type="InterPro" id="IPR029016">
    <property type="entry name" value="GAF-like_dom_sf"/>
</dbReference>
<evidence type="ECO:0000313" key="4">
    <source>
        <dbReference type="EMBL" id="HDD52969.1"/>
    </source>
</evidence>
<feature type="domain" description="Histidine kinase" evidence="3">
    <location>
        <begin position="476"/>
        <end position="620"/>
    </location>
</feature>
<sequence length="620" mass="69715">MDFLTLVSDICEVICTHTSLKRGVRAVLSLLVENLSLEGACLFLSRGRVYVWPDGADFHEYRKALDGESAGGTEVFPLPKLRGEGKGFLVVKKQDFSLEDERVLEVVARQLGQFLRHVRVQRELKTGARLLLDLYSAGRDLGSVLDRNGLAQKLAEYAREFSEADLVSVTLFEGEGRRASLTLFVGKEDGDLIKFYNEDLYRRIVVPLATTKGNWGVLELYLSRDAAFSRHRKRVIHILAELAGTFLENITLYDRLKFLLEEREERIRFLSILYQVGNAYRWTSELRKRFFLALRALTDPHKGLGLPEAYFFIRDEARGVLKGVMGVSWSGESPWGDQDWTVDEDYIKKVEASPAFVDLESVVPSGLPWGELEKGEVVHLPSQGSALPFMRKGVVYVVFPLMAGDNLVGALLVGKEGGFDSEEIHFLTMFSHQLALAVESARLQEVLKVTGKELKEAQERFLHSEKLAALGELAARVVHDLKNPLVAIGGFARRLHEKMAEDCPDKVYTGTILKEVEEAEKILSNVLGYARVPSLKKRFADINALLDDILFLHAEEMRDRNIVLVKKLDRSLPHISIDPAQMRQVFMNLVSNALQAIGKKGSVAVSTTRVERDGREYVKV</sequence>
<dbReference type="InterPro" id="IPR052023">
    <property type="entry name" value="Histidine_kinase_KdpD"/>
</dbReference>
<gene>
    <name evidence="4" type="ORF">ENF32_02730</name>
</gene>
<dbReference type="GO" id="GO:0000155">
    <property type="term" value="F:phosphorelay sensor kinase activity"/>
    <property type="evidence" value="ECO:0007669"/>
    <property type="project" value="InterPro"/>
</dbReference>
<dbReference type="Gene3D" id="3.30.450.40">
    <property type="match status" value="2"/>
</dbReference>
<dbReference type="SUPFAM" id="SSF55781">
    <property type="entry name" value="GAF domain-like"/>
    <property type="match status" value="2"/>
</dbReference>
<dbReference type="PROSITE" id="PS50109">
    <property type="entry name" value="HIS_KIN"/>
    <property type="match status" value="1"/>
</dbReference>
<dbReference type="SUPFAM" id="SSF47384">
    <property type="entry name" value="Homodimeric domain of signal transducing histidine kinase"/>
    <property type="match status" value="1"/>
</dbReference>
<dbReference type="AlphaFoldDB" id="A0A7C0Y859"/>
<dbReference type="Proteomes" id="UP000885690">
    <property type="component" value="Unassembled WGS sequence"/>
</dbReference>
<dbReference type="EC" id="2.7.13.3" evidence="2"/>
<keyword evidence="4" id="KW-0808">Transferase</keyword>
<reference evidence="4" key="1">
    <citation type="journal article" date="2020" name="mSystems">
        <title>Genome- and Community-Level Interaction Insights into Carbon Utilization and Element Cycling Functions of Hydrothermarchaeota in Hydrothermal Sediment.</title>
        <authorList>
            <person name="Zhou Z."/>
            <person name="Liu Y."/>
            <person name="Xu W."/>
            <person name="Pan J."/>
            <person name="Luo Z.H."/>
            <person name="Li M."/>
        </authorList>
    </citation>
    <scope>NUCLEOTIDE SEQUENCE [LARGE SCALE GENOMIC DNA]</scope>
    <source>
        <strain evidence="4">HyVt-115</strain>
    </source>
</reference>
<evidence type="ECO:0000256" key="2">
    <source>
        <dbReference type="ARBA" id="ARBA00012438"/>
    </source>
</evidence>
<dbReference type="InterPro" id="IPR003018">
    <property type="entry name" value="GAF"/>
</dbReference>
<dbReference type="InterPro" id="IPR036097">
    <property type="entry name" value="HisK_dim/P_sf"/>
</dbReference>
<comment type="catalytic activity">
    <reaction evidence="1">
        <text>ATP + protein L-histidine = ADP + protein N-phospho-L-histidine.</text>
        <dbReference type="EC" id="2.7.13.3"/>
    </reaction>
</comment>
<dbReference type="Pfam" id="PF01590">
    <property type="entry name" value="GAF"/>
    <property type="match status" value="1"/>
</dbReference>
<comment type="caution">
    <text evidence="4">The sequence shown here is derived from an EMBL/GenBank/DDBJ whole genome shotgun (WGS) entry which is preliminary data.</text>
</comment>
<proteinExistence type="predicted"/>
<dbReference type="CDD" id="cd00082">
    <property type="entry name" value="HisKA"/>
    <property type="match status" value="1"/>
</dbReference>
<dbReference type="PANTHER" id="PTHR45569">
    <property type="entry name" value="SENSOR PROTEIN KDPD"/>
    <property type="match status" value="1"/>
</dbReference>
<dbReference type="Gene3D" id="3.30.565.10">
    <property type="entry name" value="Histidine kinase-like ATPase, C-terminal domain"/>
    <property type="match status" value="1"/>
</dbReference>
<evidence type="ECO:0000259" key="3">
    <source>
        <dbReference type="PROSITE" id="PS50109"/>
    </source>
</evidence>
<dbReference type="PANTHER" id="PTHR45569:SF1">
    <property type="entry name" value="SENSOR PROTEIN KDPD"/>
    <property type="match status" value="1"/>
</dbReference>
<dbReference type="EMBL" id="DQWS01000105">
    <property type="protein sequence ID" value="HDD52969.1"/>
    <property type="molecule type" value="Genomic_DNA"/>
</dbReference>
<evidence type="ECO:0000256" key="1">
    <source>
        <dbReference type="ARBA" id="ARBA00000085"/>
    </source>
</evidence>
<name>A0A7C0Y859_9BACT</name>
<dbReference type="Pfam" id="PF00512">
    <property type="entry name" value="HisKA"/>
    <property type="match status" value="1"/>
</dbReference>
<accession>A0A7C0Y859</accession>
<dbReference type="SMART" id="SM00065">
    <property type="entry name" value="GAF"/>
    <property type="match status" value="1"/>
</dbReference>
<dbReference type="SMART" id="SM00388">
    <property type="entry name" value="HisKA"/>
    <property type="match status" value="1"/>
</dbReference>
<dbReference type="GO" id="GO:0005886">
    <property type="term" value="C:plasma membrane"/>
    <property type="evidence" value="ECO:0007669"/>
    <property type="project" value="TreeGrafter"/>
</dbReference>
<keyword evidence="4" id="KW-0418">Kinase</keyword>
<protein>
    <recommendedName>
        <fullName evidence="2">histidine kinase</fullName>
        <ecNumber evidence="2">2.7.13.3</ecNumber>
    </recommendedName>
</protein>
<organism evidence="4">
    <name type="scientific">Thermosulfidibacter takaii</name>
    <dbReference type="NCBI Taxonomy" id="412593"/>
    <lineage>
        <taxon>Bacteria</taxon>
        <taxon>Pseudomonadati</taxon>
        <taxon>Thermosulfidibacterota</taxon>
        <taxon>Thermosulfidibacteria</taxon>
        <taxon>Thermosulfidibacterales</taxon>
        <taxon>Thermosulfidibacteraceae</taxon>
    </lineage>
</organism>
<dbReference type="SUPFAM" id="SSF55874">
    <property type="entry name" value="ATPase domain of HSP90 chaperone/DNA topoisomerase II/histidine kinase"/>
    <property type="match status" value="1"/>
</dbReference>
<dbReference type="Gene3D" id="1.10.287.130">
    <property type="match status" value="1"/>
</dbReference>
<feature type="non-terminal residue" evidence="4">
    <location>
        <position position="620"/>
    </location>
</feature>
<dbReference type="InterPro" id="IPR003661">
    <property type="entry name" value="HisK_dim/P_dom"/>
</dbReference>
<dbReference type="InterPro" id="IPR036890">
    <property type="entry name" value="HATPase_C_sf"/>
</dbReference>
<dbReference type="InterPro" id="IPR005467">
    <property type="entry name" value="His_kinase_dom"/>
</dbReference>